<dbReference type="InterPro" id="IPR035919">
    <property type="entry name" value="EAL_sf"/>
</dbReference>
<evidence type="ECO:0000313" key="2">
    <source>
        <dbReference type="EMBL" id="MDI9261194.1"/>
    </source>
</evidence>
<gene>
    <name evidence="2" type="ORF">QID03_13605</name>
</gene>
<reference evidence="2 3" key="1">
    <citation type="submission" date="2023-04" db="EMBL/GenBank/DDBJ databases">
        <title>A. sendaiensis sub sp. chiapanensis a novel subspecie with specific adaptation in bacterial cell wall isolated from an active volcano.</title>
        <authorList>
            <person name="Alvarez Gutierrez P.E."/>
            <person name="Ortiz Cortes L.Y."/>
        </authorList>
    </citation>
    <scope>NUCLEOTIDE SEQUENCE [LARGE SCALE GENOMIC DNA]</scope>
    <source>
        <strain evidence="2 3">PA2</strain>
    </source>
</reference>
<accession>A0ABT6Y1G4</accession>
<dbReference type="PROSITE" id="PS50883">
    <property type="entry name" value="EAL"/>
    <property type="match status" value="1"/>
</dbReference>
<dbReference type="PANTHER" id="PTHR33121:SF76">
    <property type="entry name" value="SIGNALING PROTEIN"/>
    <property type="match status" value="1"/>
</dbReference>
<proteinExistence type="predicted"/>
<evidence type="ECO:0000313" key="3">
    <source>
        <dbReference type="Proteomes" id="UP001529245"/>
    </source>
</evidence>
<dbReference type="InterPro" id="IPR001633">
    <property type="entry name" value="EAL_dom"/>
</dbReference>
<sequence length="227" mass="26069">MGSILTVYFQPIWDLWTRTVVGYEALVRGQRADRVISAHEVFREAGEHGGAVAVDAEARRMAIERLVYLPEETRLFVNLLPKTVETIAPHLWFPRGARLERVVAEVSERTKRAERLRQGLAPLRLQGLQVALDDYGVERTNLHLLEVLQPEWIKLDLSFVREGRWELIRSLRRFVEDWPGMHLIVEGVESKVDVERCLDAGVRYMQGFALGIPLPLTDALRVEVDPR</sequence>
<evidence type="ECO:0000259" key="1">
    <source>
        <dbReference type="PROSITE" id="PS50883"/>
    </source>
</evidence>
<dbReference type="RefSeq" id="WP_277093808.1">
    <property type="nucleotide sequence ID" value="NZ_JASGCB010000037.1"/>
</dbReference>
<dbReference type="PANTHER" id="PTHR33121">
    <property type="entry name" value="CYCLIC DI-GMP PHOSPHODIESTERASE PDEF"/>
    <property type="match status" value="1"/>
</dbReference>
<feature type="domain" description="EAL" evidence="1">
    <location>
        <begin position="1"/>
        <end position="227"/>
    </location>
</feature>
<dbReference type="InterPro" id="IPR050706">
    <property type="entry name" value="Cyclic-di-GMP_PDE-like"/>
</dbReference>
<organism evidence="2 3">
    <name type="scientific">Alicyclobacillus sendaiensis PA2</name>
    <dbReference type="NCBI Taxonomy" id="3029425"/>
    <lineage>
        <taxon>Bacteria</taxon>
        <taxon>Bacillati</taxon>
        <taxon>Bacillota</taxon>
        <taxon>Bacilli</taxon>
        <taxon>Bacillales</taxon>
        <taxon>Alicyclobacillaceae</taxon>
        <taxon>Alicyclobacillus</taxon>
    </lineage>
</organism>
<comment type="caution">
    <text evidence="2">The sequence shown here is derived from an EMBL/GenBank/DDBJ whole genome shotgun (WGS) entry which is preliminary data.</text>
</comment>
<dbReference type="SUPFAM" id="SSF141868">
    <property type="entry name" value="EAL domain-like"/>
    <property type="match status" value="1"/>
</dbReference>
<dbReference type="Pfam" id="PF00563">
    <property type="entry name" value="EAL"/>
    <property type="match status" value="1"/>
</dbReference>
<keyword evidence="3" id="KW-1185">Reference proteome</keyword>
<dbReference type="CDD" id="cd01948">
    <property type="entry name" value="EAL"/>
    <property type="match status" value="1"/>
</dbReference>
<protein>
    <submittedName>
        <fullName evidence="2">EAL domain-containing protein</fullName>
    </submittedName>
</protein>
<dbReference type="Gene3D" id="3.20.20.450">
    <property type="entry name" value="EAL domain"/>
    <property type="match status" value="1"/>
</dbReference>
<dbReference type="EMBL" id="JASGCB010000037">
    <property type="protein sequence ID" value="MDI9261194.1"/>
    <property type="molecule type" value="Genomic_DNA"/>
</dbReference>
<dbReference type="Proteomes" id="UP001529245">
    <property type="component" value="Unassembled WGS sequence"/>
</dbReference>
<name>A0ABT6Y1G4_ALISE</name>
<dbReference type="SMART" id="SM00052">
    <property type="entry name" value="EAL"/>
    <property type="match status" value="1"/>
</dbReference>